<gene>
    <name evidence="1" type="ORF">T4D_6019</name>
</gene>
<dbReference type="Proteomes" id="UP000054995">
    <property type="component" value="Unassembled WGS sequence"/>
</dbReference>
<organism evidence="1 2">
    <name type="scientific">Trichinella pseudospiralis</name>
    <name type="common">Parasitic roundworm</name>
    <dbReference type="NCBI Taxonomy" id="6337"/>
    <lineage>
        <taxon>Eukaryota</taxon>
        <taxon>Metazoa</taxon>
        <taxon>Ecdysozoa</taxon>
        <taxon>Nematoda</taxon>
        <taxon>Enoplea</taxon>
        <taxon>Dorylaimia</taxon>
        <taxon>Trichinellida</taxon>
        <taxon>Trichinellidae</taxon>
        <taxon>Trichinella</taxon>
    </lineage>
</organism>
<evidence type="ECO:0000313" key="1">
    <source>
        <dbReference type="EMBL" id="KRY63153.1"/>
    </source>
</evidence>
<comment type="caution">
    <text evidence="1">The sequence shown here is derived from an EMBL/GenBank/DDBJ whole genome shotgun (WGS) entry which is preliminary data.</text>
</comment>
<dbReference type="OrthoDB" id="10390927at2759"/>
<dbReference type="AlphaFoldDB" id="A0A0V1DP16"/>
<evidence type="ECO:0000313" key="2">
    <source>
        <dbReference type="Proteomes" id="UP000054995"/>
    </source>
</evidence>
<accession>A0A0V1DP16</accession>
<protein>
    <submittedName>
        <fullName evidence="1">Uncharacterized protein</fullName>
    </submittedName>
</protein>
<sequence>LCSPGCPGTCCLDHVGFKPRDPPVCLLSTGIKDVCHHCSAQKNLNEELSKSVVLNLWVPTPLGDQMNFSQRWHKTNRKHRYSYSDS</sequence>
<feature type="non-terminal residue" evidence="1">
    <location>
        <position position="1"/>
    </location>
</feature>
<reference evidence="1 2" key="1">
    <citation type="submission" date="2015-01" db="EMBL/GenBank/DDBJ databases">
        <title>Evolution of Trichinella species and genotypes.</title>
        <authorList>
            <person name="Korhonen P.K."/>
            <person name="Edoardo P."/>
            <person name="Giuseppe L.R."/>
            <person name="Gasser R.B."/>
        </authorList>
    </citation>
    <scope>NUCLEOTIDE SEQUENCE [LARGE SCALE GENOMIC DNA]</scope>
    <source>
        <strain evidence="1">ISS470</strain>
    </source>
</reference>
<name>A0A0V1DP16_TRIPS</name>
<dbReference type="EMBL" id="JYDT01002615">
    <property type="protein sequence ID" value="KRY63153.1"/>
    <property type="molecule type" value="Genomic_DNA"/>
</dbReference>
<keyword evidence="2" id="KW-1185">Reference proteome</keyword>
<feature type="non-terminal residue" evidence="1">
    <location>
        <position position="86"/>
    </location>
</feature>
<proteinExistence type="predicted"/>